<feature type="region of interest" description="Disordered" evidence="6">
    <location>
        <begin position="127"/>
        <end position="202"/>
    </location>
</feature>
<organism evidence="8 9">
    <name type="scientific">Natronorubrum sediminis</name>
    <dbReference type="NCBI Taxonomy" id="640943"/>
    <lineage>
        <taxon>Archaea</taxon>
        <taxon>Methanobacteriati</taxon>
        <taxon>Methanobacteriota</taxon>
        <taxon>Stenosarchaea group</taxon>
        <taxon>Halobacteria</taxon>
        <taxon>Halobacteriales</taxon>
        <taxon>Natrialbaceae</taxon>
        <taxon>Natronorubrum</taxon>
    </lineage>
</organism>
<dbReference type="Gene3D" id="3.40.1010.10">
    <property type="entry name" value="Cobalt-precorrin-4 Transmethylase, Domain 1"/>
    <property type="match status" value="1"/>
</dbReference>
<evidence type="ECO:0000256" key="6">
    <source>
        <dbReference type="SAM" id="MobiDB-lite"/>
    </source>
</evidence>
<dbReference type="InterPro" id="IPR012818">
    <property type="entry name" value="CbiE"/>
</dbReference>
<evidence type="ECO:0000313" key="9">
    <source>
        <dbReference type="Proteomes" id="UP000199112"/>
    </source>
</evidence>
<dbReference type="CDD" id="cd11644">
    <property type="entry name" value="Precorrin-6Y-MT"/>
    <property type="match status" value="1"/>
</dbReference>
<comment type="pathway">
    <text evidence="1">Cofactor biosynthesis; adenosylcobalamin biosynthesis.</text>
</comment>
<evidence type="ECO:0000256" key="3">
    <source>
        <dbReference type="ARBA" id="ARBA00022603"/>
    </source>
</evidence>
<accession>A0A1H6FKS1</accession>
<keyword evidence="5" id="KW-0949">S-adenosyl-L-methionine</keyword>
<name>A0A1H6FKS1_9EURY</name>
<dbReference type="Pfam" id="PF00590">
    <property type="entry name" value="TP_methylase"/>
    <property type="match status" value="2"/>
</dbReference>
<evidence type="ECO:0000256" key="1">
    <source>
        <dbReference type="ARBA" id="ARBA00004953"/>
    </source>
</evidence>
<dbReference type="PANTHER" id="PTHR43182:SF1">
    <property type="entry name" value="COBALT-PRECORRIN-7 C(5)-METHYLTRANSFERASE"/>
    <property type="match status" value="1"/>
</dbReference>
<feature type="compositionally biased region" description="Low complexity" evidence="6">
    <location>
        <begin position="176"/>
        <end position="190"/>
    </location>
</feature>
<dbReference type="InterPro" id="IPR014777">
    <property type="entry name" value="4pyrrole_Mease_sub1"/>
</dbReference>
<evidence type="ECO:0000313" key="8">
    <source>
        <dbReference type="EMBL" id="SEH11477.1"/>
    </source>
</evidence>
<dbReference type="GO" id="GO:0032259">
    <property type="term" value="P:methylation"/>
    <property type="evidence" value="ECO:0007669"/>
    <property type="project" value="UniProtKB-KW"/>
</dbReference>
<gene>
    <name evidence="8" type="ORF">SAMN04487967_0369</name>
</gene>
<feature type="region of interest" description="Disordered" evidence="6">
    <location>
        <begin position="1"/>
        <end position="37"/>
    </location>
</feature>
<evidence type="ECO:0000256" key="4">
    <source>
        <dbReference type="ARBA" id="ARBA00022679"/>
    </source>
</evidence>
<dbReference type="GO" id="GO:0008276">
    <property type="term" value="F:protein methyltransferase activity"/>
    <property type="evidence" value="ECO:0007669"/>
    <property type="project" value="InterPro"/>
</dbReference>
<evidence type="ECO:0000256" key="2">
    <source>
        <dbReference type="ARBA" id="ARBA00022573"/>
    </source>
</evidence>
<dbReference type="RefSeq" id="WP_245726648.1">
    <property type="nucleotide sequence ID" value="NZ_FNWL01000001.1"/>
</dbReference>
<evidence type="ECO:0000256" key="5">
    <source>
        <dbReference type="ARBA" id="ARBA00022691"/>
    </source>
</evidence>
<keyword evidence="2" id="KW-0169">Cobalamin biosynthesis</keyword>
<dbReference type="PANTHER" id="PTHR43182">
    <property type="entry name" value="COBALT-PRECORRIN-6B C(15)-METHYLTRANSFERASE (DECARBOXYLATING)"/>
    <property type="match status" value="1"/>
</dbReference>
<evidence type="ECO:0000259" key="7">
    <source>
        <dbReference type="Pfam" id="PF00590"/>
    </source>
</evidence>
<keyword evidence="9" id="KW-1185">Reference proteome</keyword>
<feature type="domain" description="Tetrapyrrole methylase" evidence="7">
    <location>
        <begin position="33"/>
        <end position="115"/>
    </location>
</feature>
<sequence>MSGEYDLESGPDPATFAAGTAEPDIDEGSDDPVYAVGVGPGNQEFLTPRGRRAIAEADVVVGFTTVVEFVEDLTDADLLTCGYKDEAEALETFGERVAAGESGTAVAMGDPNHSGYQFVGKVQDAVERCSTSPDSHARQNAVEQASTSPASQTQQDAVERCSTSPDSHARQDAVEQASTSPASQTQQDAAESSAPETPVRIVPGISSLQMAASRARTPMEDTEFVTLHKSGDLEADMDRLAGAVVAEGRHLLTLPRPYDRMPGDLAQFLLEEGADPELEALVLEKLTHEDETVHRFTLAELSEHAGGDGPEETPFSDLVVLAVRQPV</sequence>
<keyword evidence="3 8" id="KW-0489">Methyltransferase</keyword>
<dbReference type="InterPro" id="IPR035996">
    <property type="entry name" value="4pyrrol_Methylase_sf"/>
</dbReference>
<dbReference type="Proteomes" id="UP000199112">
    <property type="component" value="Unassembled WGS sequence"/>
</dbReference>
<dbReference type="InterPro" id="IPR050714">
    <property type="entry name" value="Cobalamin_biosynth_MTase"/>
</dbReference>
<keyword evidence="4 8" id="KW-0808">Transferase</keyword>
<proteinExistence type="predicted"/>
<feature type="domain" description="Tetrapyrrole methylase" evidence="7">
    <location>
        <begin position="188"/>
        <end position="301"/>
    </location>
</feature>
<dbReference type="EMBL" id="FNWL01000001">
    <property type="protein sequence ID" value="SEH11477.1"/>
    <property type="molecule type" value="Genomic_DNA"/>
</dbReference>
<dbReference type="SUPFAM" id="SSF53790">
    <property type="entry name" value="Tetrapyrrole methylase"/>
    <property type="match status" value="2"/>
</dbReference>
<dbReference type="GO" id="GO:0009236">
    <property type="term" value="P:cobalamin biosynthetic process"/>
    <property type="evidence" value="ECO:0007669"/>
    <property type="project" value="UniProtKB-UniPathway"/>
</dbReference>
<feature type="compositionally biased region" description="Low complexity" evidence="6">
    <location>
        <begin position="144"/>
        <end position="155"/>
    </location>
</feature>
<reference evidence="9" key="1">
    <citation type="submission" date="2016-10" db="EMBL/GenBank/DDBJ databases">
        <authorList>
            <person name="Varghese N."/>
            <person name="Submissions S."/>
        </authorList>
    </citation>
    <scope>NUCLEOTIDE SEQUENCE [LARGE SCALE GENOMIC DNA]</scope>
    <source>
        <strain evidence="9">CGMCC 1.8981</strain>
    </source>
</reference>
<dbReference type="InterPro" id="IPR000878">
    <property type="entry name" value="4pyrrol_Mease"/>
</dbReference>
<protein>
    <submittedName>
        <fullName evidence="8">Precorrin-6Y C5,15-methyltransferase (Decarboxylating)</fullName>
    </submittedName>
</protein>
<dbReference type="UniPathway" id="UPA00148"/>
<dbReference type="AlphaFoldDB" id="A0A1H6FKS1"/>